<feature type="transmembrane region" description="Helical" evidence="1">
    <location>
        <begin position="52"/>
        <end position="76"/>
    </location>
</feature>
<protein>
    <submittedName>
        <fullName evidence="2">Uncharacterized protein</fullName>
    </submittedName>
</protein>
<keyword evidence="1" id="KW-0812">Transmembrane</keyword>
<organism evidence="2 3">
    <name type="scientific">Sporolactobacillus shoreicorticis</name>
    <dbReference type="NCBI Taxonomy" id="1923877"/>
    <lineage>
        <taxon>Bacteria</taxon>
        <taxon>Bacillati</taxon>
        <taxon>Bacillota</taxon>
        <taxon>Bacilli</taxon>
        <taxon>Bacillales</taxon>
        <taxon>Sporolactobacillaceae</taxon>
        <taxon>Sporolactobacillus</taxon>
    </lineage>
</organism>
<evidence type="ECO:0000256" key="1">
    <source>
        <dbReference type="SAM" id="Phobius"/>
    </source>
</evidence>
<reference evidence="3" key="1">
    <citation type="journal article" date="2019" name="Int. J. Syst. Evol. Microbiol.">
        <title>The Global Catalogue of Microorganisms (GCM) 10K type strain sequencing project: providing services to taxonomists for standard genome sequencing and annotation.</title>
        <authorList>
            <consortium name="The Broad Institute Genomics Platform"/>
            <consortium name="The Broad Institute Genome Sequencing Center for Infectious Disease"/>
            <person name="Wu L."/>
            <person name="Ma J."/>
        </authorList>
    </citation>
    <scope>NUCLEOTIDE SEQUENCE [LARGE SCALE GENOMIC DNA]</scope>
    <source>
        <strain evidence="3">TISTR 2466</strain>
    </source>
</reference>
<dbReference type="Proteomes" id="UP001597399">
    <property type="component" value="Unassembled WGS sequence"/>
</dbReference>
<accession>A0ABW5S3U1</accession>
<keyword evidence="1" id="KW-0472">Membrane</keyword>
<gene>
    <name evidence="2" type="ORF">ACFSUE_10120</name>
</gene>
<evidence type="ECO:0000313" key="3">
    <source>
        <dbReference type="Proteomes" id="UP001597399"/>
    </source>
</evidence>
<keyword evidence="3" id="KW-1185">Reference proteome</keyword>
<name>A0ABW5S3U1_9BACL</name>
<comment type="caution">
    <text evidence="2">The sequence shown here is derived from an EMBL/GenBank/DDBJ whole genome shotgun (WGS) entry which is preliminary data.</text>
</comment>
<keyword evidence="1" id="KW-1133">Transmembrane helix</keyword>
<dbReference type="RefSeq" id="WP_253063318.1">
    <property type="nucleotide sequence ID" value="NZ_JAMXWM010000020.1"/>
</dbReference>
<evidence type="ECO:0000313" key="2">
    <source>
        <dbReference type="EMBL" id="MFD2693979.1"/>
    </source>
</evidence>
<dbReference type="EMBL" id="JBHUMQ010000024">
    <property type="protein sequence ID" value="MFD2693979.1"/>
    <property type="molecule type" value="Genomic_DNA"/>
</dbReference>
<feature type="transmembrane region" description="Helical" evidence="1">
    <location>
        <begin position="15"/>
        <end position="32"/>
    </location>
</feature>
<sequence>MNGDVKALLLLDQRVLLIVSSLGLFVVAGLVLKRSTYKLVNEPSWRKRFRYFNFVGVLAVIFFGFILVAGAIDYWLQR</sequence>
<proteinExistence type="predicted"/>